<evidence type="ECO:0000256" key="1">
    <source>
        <dbReference type="SAM" id="MobiDB-lite"/>
    </source>
</evidence>
<sequence length="59" mass="6597">MTTDRIPAPESVPNIKPPPRQLPDHKPPIPIKFSLQAKLPSVSQNKDGTLVHVRQKHNT</sequence>
<evidence type="ECO:0000313" key="3">
    <source>
        <dbReference type="Proteomes" id="UP000807306"/>
    </source>
</evidence>
<gene>
    <name evidence="2" type="ORF">CPB83DRAFT_846426</name>
</gene>
<protein>
    <submittedName>
        <fullName evidence="2">Uncharacterized protein</fullName>
    </submittedName>
</protein>
<reference evidence="2" key="1">
    <citation type="submission" date="2020-11" db="EMBL/GenBank/DDBJ databases">
        <authorList>
            <consortium name="DOE Joint Genome Institute"/>
            <person name="Ahrendt S."/>
            <person name="Riley R."/>
            <person name="Andreopoulos W."/>
            <person name="Labutti K."/>
            <person name="Pangilinan J."/>
            <person name="Ruiz-Duenas F.J."/>
            <person name="Barrasa J.M."/>
            <person name="Sanchez-Garcia M."/>
            <person name="Camarero S."/>
            <person name="Miyauchi S."/>
            <person name="Serrano A."/>
            <person name="Linde D."/>
            <person name="Babiker R."/>
            <person name="Drula E."/>
            <person name="Ayuso-Fernandez I."/>
            <person name="Pacheco R."/>
            <person name="Padilla G."/>
            <person name="Ferreira P."/>
            <person name="Barriuso J."/>
            <person name="Kellner H."/>
            <person name="Castanera R."/>
            <person name="Alfaro M."/>
            <person name="Ramirez L."/>
            <person name="Pisabarro A.G."/>
            <person name="Kuo A."/>
            <person name="Tritt A."/>
            <person name="Lipzen A."/>
            <person name="He G."/>
            <person name="Yan M."/>
            <person name="Ng V."/>
            <person name="Cullen D."/>
            <person name="Martin F."/>
            <person name="Rosso M.-N."/>
            <person name="Henrissat B."/>
            <person name="Hibbett D."/>
            <person name="Martinez A.T."/>
            <person name="Grigoriev I.V."/>
        </authorList>
    </citation>
    <scope>NUCLEOTIDE SEQUENCE</scope>
    <source>
        <strain evidence="2">CBS 506.95</strain>
    </source>
</reference>
<organism evidence="2 3">
    <name type="scientific">Crepidotus variabilis</name>
    <dbReference type="NCBI Taxonomy" id="179855"/>
    <lineage>
        <taxon>Eukaryota</taxon>
        <taxon>Fungi</taxon>
        <taxon>Dikarya</taxon>
        <taxon>Basidiomycota</taxon>
        <taxon>Agaricomycotina</taxon>
        <taxon>Agaricomycetes</taxon>
        <taxon>Agaricomycetidae</taxon>
        <taxon>Agaricales</taxon>
        <taxon>Agaricineae</taxon>
        <taxon>Crepidotaceae</taxon>
        <taxon>Crepidotus</taxon>
    </lineage>
</organism>
<dbReference type="Proteomes" id="UP000807306">
    <property type="component" value="Unassembled WGS sequence"/>
</dbReference>
<keyword evidence="3" id="KW-1185">Reference proteome</keyword>
<name>A0A9P6JUT8_9AGAR</name>
<comment type="caution">
    <text evidence="2">The sequence shown here is derived from an EMBL/GenBank/DDBJ whole genome shotgun (WGS) entry which is preliminary data.</text>
</comment>
<dbReference type="EMBL" id="MU157830">
    <property type="protein sequence ID" value="KAF9532820.1"/>
    <property type="molecule type" value="Genomic_DNA"/>
</dbReference>
<feature type="region of interest" description="Disordered" evidence="1">
    <location>
        <begin position="1"/>
        <end position="59"/>
    </location>
</feature>
<evidence type="ECO:0000313" key="2">
    <source>
        <dbReference type="EMBL" id="KAF9532820.1"/>
    </source>
</evidence>
<proteinExistence type="predicted"/>
<dbReference type="AlphaFoldDB" id="A0A9P6JUT8"/>
<accession>A0A9P6JUT8</accession>